<dbReference type="InterPro" id="IPR036375">
    <property type="entry name" value="Hemopexin-like_dom_sf"/>
</dbReference>
<feature type="binding site" evidence="12">
    <location>
        <position position="330"/>
    </location>
    <ligand>
        <name>Ca(2+)</name>
        <dbReference type="ChEBI" id="CHEBI:29108"/>
        <label>5</label>
    </ligand>
</feature>
<comment type="similarity">
    <text evidence="1">Belongs to the peptidase M10A family.</text>
</comment>
<dbReference type="InterPro" id="IPR021190">
    <property type="entry name" value="Pept_M10A"/>
</dbReference>
<dbReference type="PIRSF" id="PIRSF001191">
    <property type="entry name" value="Peptidase_M10A_matrix"/>
    <property type="match status" value="1"/>
</dbReference>
<comment type="cofactor">
    <cofactor evidence="12">
        <name>Ca(2+)</name>
        <dbReference type="ChEBI" id="CHEBI:29108"/>
    </cofactor>
    <text evidence="12">Can bind about 5 Ca(2+) ions per subunit.</text>
</comment>
<dbReference type="SUPFAM" id="SSF50923">
    <property type="entry name" value="Hemopexin-like domain"/>
    <property type="match status" value="1"/>
</dbReference>
<feature type="binding site" evidence="12">
    <location>
        <position position="377"/>
    </location>
    <ligand>
        <name>Ca(2+)</name>
        <dbReference type="ChEBI" id="CHEBI:29108"/>
        <label>5</label>
    </ligand>
</feature>
<evidence type="ECO:0000256" key="10">
    <source>
        <dbReference type="PIRSR" id="PIRSR001191-1"/>
    </source>
</evidence>
<feature type="binding site" evidence="12">
    <location>
        <position position="223"/>
    </location>
    <ligand>
        <name>Ca(2+)</name>
        <dbReference type="ChEBI" id="CHEBI:29108"/>
        <label>2</label>
    </ligand>
</feature>
<feature type="binding site" evidence="12">
    <location>
        <position position="193"/>
    </location>
    <ligand>
        <name>Zn(2+)</name>
        <dbReference type="ChEBI" id="CHEBI:29105"/>
        <label>1</label>
    </ligand>
</feature>
<dbReference type="Pfam" id="PF00045">
    <property type="entry name" value="Hemopexin"/>
    <property type="match status" value="4"/>
</dbReference>
<organism evidence="16 17">
    <name type="scientific">Holothuria leucospilota</name>
    <name type="common">Black long sea cucumber</name>
    <name type="synonym">Mertensiothuria leucospilota</name>
    <dbReference type="NCBI Taxonomy" id="206669"/>
    <lineage>
        <taxon>Eukaryota</taxon>
        <taxon>Metazoa</taxon>
        <taxon>Echinodermata</taxon>
        <taxon>Eleutherozoa</taxon>
        <taxon>Echinozoa</taxon>
        <taxon>Holothuroidea</taxon>
        <taxon>Aspidochirotacea</taxon>
        <taxon>Aspidochirotida</taxon>
        <taxon>Holothuriidae</taxon>
        <taxon>Holothuria</taxon>
    </lineage>
</organism>
<dbReference type="Proteomes" id="UP001152320">
    <property type="component" value="Chromosome 4"/>
</dbReference>
<feature type="repeat" description="Hemopexin" evidence="14">
    <location>
        <begin position="320"/>
        <end position="370"/>
    </location>
</feature>
<keyword evidence="9" id="KW-0865">Zymogen</keyword>
<feature type="binding site" evidence="12">
    <location>
        <position position="328"/>
    </location>
    <ligand>
        <name>Ca(2+)</name>
        <dbReference type="ChEBI" id="CHEBI:29108"/>
        <label>4</label>
    </ligand>
</feature>
<evidence type="ECO:0000313" key="17">
    <source>
        <dbReference type="Proteomes" id="UP001152320"/>
    </source>
</evidence>
<dbReference type="PROSITE" id="PS51642">
    <property type="entry name" value="HEMOPEXIN_2"/>
    <property type="match status" value="4"/>
</dbReference>
<feature type="binding site" evidence="12">
    <location>
        <position position="230"/>
    </location>
    <ligand>
        <name>Ca(2+)</name>
        <dbReference type="ChEBI" id="CHEBI:29108"/>
        <label>3</label>
    </ligand>
</feature>
<dbReference type="InterPro" id="IPR033739">
    <property type="entry name" value="M10A_MMP"/>
</dbReference>
<dbReference type="GO" id="GO:0031012">
    <property type="term" value="C:extracellular matrix"/>
    <property type="evidence" value="ECO:0007669"/>
    <property type="project" value="InterPro"/>
</dbReference>
<gene>
    <name evidence="16" type="ORF">HOLleu_10455</name>
</gene>
<evidence type="ECO:0000256" key="1">
    <source>
        <dbReference type="ARBA" id="ARBA00010370"/>
    </source>
</evidence>
<evidence type="ECO:0000256" key="9">
    <source>
        <dbReference type="ARBA" id="ARBA00023145"/>
    </source>
</evidence>
<dbReference type="GO" id="GO:0004222">
    <property type="term" value="F:metalloendopeptidase activity"/>
    <property type="evidence" value="ECO:0007669"/>
    <property type="project" value="InterPro"/>
</dbReference>
<evidence type="ECO:0000256" key="11">
    <source>
        <dbReference type="PIRSR" id="PIRSR001191-2"/>
    </source>
</evidence>
<evidence type="ECO:0000256" key="5">
    <source>
        <dbReference type="ARBA" id="ARBA00022737"/>
    </source>
</evidence>
<dbReference type="OrthoDB" id="406838at2759"/>
<feature type="binding site" evidence="11">
    <location>
        <position position="250"/>
    </location>
    <ligand>
        <name>Zn(2+)</name>
        <dbReference type="ChEBI" id="CHEBI:29105"/>
        <label>2</label>
        <note>catalytic</note>
    </ligand>
</feature>
<feature type="binding site" evidence="12">
    <location>
        <position position="471"/>
    </location>
    <ligand>
        <name>Ca(2+)</name>
        <dbReference type="ChEBI" id="CHEBI:29108"/>
        <label>4</label>
    </ligand>
</feature>
<dbReference type="AlphaFoldDB" id="A0A9Q1HEJ4"/>
<feature type="binding site" evidence="12">
    <location>
        <position position="201"/>
    </location>
    <ligand>
        <name>Ca(2+)</name>
        <dbReference type="ChEBI" id="CHEBI:29108"/>
        <label>3</label>
    </ligand>
</feature>
<dbReference type="InterPro" id="IPR000585">
    <property type="entry name" value="Hemopexin-like_dom"/>
</dbReference>
<feature type="binding site" evidence="12">
    <location>
        <position position="228"/>
    </location>
    <ligand>
        <name>Ca(2+)</name>
        <dbReference type="ChEBI" id="CHEBI:29108"/>
        <label>1</label>
    </ligand>
</feature>
<evidence type="ECO:0000256" key="2">
    <source>
        <dbReference type="ARBA" id="ARBA00022670"/>
    </source>
</evidence>
<feature type="modified residue" description="Phosphotyrosine; by PKDCC" evidence="13">
    <location>
        <position position="406"/>
    </location>
</feature>
<name>A0A9Q1HEJ4_HOLLE</name>
<dbReference type="InterPro" id="IPR024079">
    <property type="entry name" value="MetalloPept_cat_dom_sf"/>
</dbReference>
<accession>A0A9Q1HEJ4</accession>
<dbReference type="SUPFAM" id="SSF55486">
    <property type="entry name" value="Metalloproteases ('zincins'), catalytic domain"/>
    <property type="match status" value="1"/>
</dbReference>
<comment type="cofactor">
    <cofactor evidence="12">
        <name>Zn(2+)</name>
        <dbReference type="ChEBI" id="CHEBI:29105"/>
    </cofactor>
    <text evidence="12">Binds 2 Zn(2+) ions per subunit.</text>
</comment>
<dbReference type="SMART" id="SM00120">
    <property type="entry name" value="HX"/>
    <property type="match status" value="4"/>
</dbReference>
<keyword evidence="3 11" id="KW-0479">Metal-binding</keyword>
<proteinExistence type="inferred from homology"/>
<evidence type="ECO:0000256" key="3">
    <source>
        <dbReference type="ARBA" id="ARBA00022723"/>
    </source>
</evidence>
<evidence type="ECO:0000256" key="14">
    <source>
        <dbReference type="PROSITE-ProRule" id="PRU01011"/>
    </source>
</evidence>
<evidence type="ECO:0000259" key="15">
    <source>
        <dbReference type="SMART" id="SM00235"/>
    </source>
</evidence>
<feature type="binding site" evidence="12">
    <location>
        <position position="268"/>
    </location>
    <ligand>
        <name>Zn(2+)</name>
        <dbReference type="ChEBI" id="CHEBI:29105"/>
        <label>2</label>
        <note>catalytic</note>
    </ligand>
</feature>
<keyword evidence="8" id="KW-0482">Metalloprotease</keyword>
<feature type="active site" evidence="10">
    <location>
        <position position="251"/>
    </location>
</feature>
<dbReference type="InterPro" id="IPR018487">
    <property type="entry name" value="Hemopexin-like_repeat"/>
</dbReference>
<keyword evidence="12" id="KW-0106">Calcium</keyword>
<feature type="repeat" description="Hemopexin" evidence="14">
    <location>
        <begin position="371"/>
        <end position="417"/>
    </location>
</feature>
<dbReference type="InterPro" id="IPR006026">
    <property type="entry name" value="Peptidase_Metallo"/>
</dbReference>
<dbReference type="PANTHER" id="PTHR10201:SF294">
    <property type="entry name" value="MATRIX METALLOPROTEINASE 16"/>
    <property type="match status" value="1"/>
</dbReference>
<feature type="binding site" evidence="12">
    <location>
        <position position="225"/>
    </location>
    <ligand>
        <name>Zn(2+)</name>
        <dbReference type="ChEBI" id="CHEBI:29105"/>
        <label>1</label>
    </ligand>
</feature>
<protein>
    <submittedName>
        <fullName evidence="16">Matrix metalloproteinase-24</fullName>
    </submittedName>
</protein>
<feature type="binding site" evidence="11">
    <location>
        <position position="260"/>
    </location>
    <ligand>
        <name>Zn(2+)</name>
        <dbReference type="ChEBI" id="CHEBI:29105"/>
        <label>2</label>
        <note>catalytic</note>
    </ligand>
</feature>
<feature type="binding site" description="in inhibited form" evidence="12">
    <location>
        <position position="105"/>
    </location>
    <ligand>
        <name>Zn(2+)</name>
        <dbReference type="ChEBI" id="CHEBI:29105"/>
        <label>2</label>
        <note>catalytic</note>
    </ligand>
</feature>
<dbReference type="PROSITE" id="PS00546">
    <property type="entry name" value="CYSTEINE_SWITCH"/>
    <property type="match status" value="1"/>
</dbReference>
<dbReference type="SMART" id="SM00235">
    <property type="entry name" value="ZnMc"/>
    <property type="match status" value="1"/>
</dbReference>
<evidence type="ECO:0000256" key="4">
    <source>
        <dbReference type="ARBA" id="ARBA00022729"/>
    </source>
</evidence>
<dbReference type="Pfam" id="PF00413">
    <property type="entry name" value="Peptidase_M10"/>
    <property type="match status" value="1"/>
</dbReference>
<dbReference type="CDD" id="cd04278">
    <property type="entry name" value="ZnMc_MMP"/>
    <property type="match status" value="1"/>
</dbReference>
<keyword evidence="4" id="KW-0732">Signal</keyword>
<dbReference type="GO" id="GO:0030574">
    <property type="term" value="P:collagen catabolic process"/>
    <property type="evidence" value="ECO:0007669"/>
    <property type="project" value="TreeGrafter"/>
</dbReference>
<feature type="repeat" description="Hemopexin" evidence="14">
    <location>
        <begin position="418"/>
        <end position="466"/>
    </location>
</feature>
<feature type="binding site" evidence="12">
    <location>
        <position position="183"/>
    </location>
    <ligand>
        <name>Ca(2+)</name>
        <dbReference type="ChEBI" id="CHEBI:29108"/>
        <label>2</label>
    </ligand>
</feature>
<feature type="domain" description="Peptidase metallopeptidase" evidence="15">
    <location>
        <begin position="128"/>
        <end position="295"/>
    </location>
</feature>
<keyword evidence="17" id="KW-1185">Reference proteome</keyword>
<keyword evidence="5" id="KW-0677">Repeat</keyword>
<dbReference type="CDD" id="cd00094">
    <property type="entry name" value="HX"/>
    <property type="match status" value="1"/>
</dbReference>
<feature type="binding site" evidence="12">
    <location>
        <position position="227"/>
    </location>
    <ligand>
        <name>Ca(2+)</name>
        <dbReference type="ChEBI" id="CHEBI:29108"/>
        <label>3</label>
    </ligand>
</feature>
<comment type="caution">
    <text evidence="16">The sequence shown here is derived from an EMBL/GenBank/DDBJ whole genome shotgun (WGS) entry which is preliminary data.</text>
</comment>
<evidence type="ECO:0000256" key="7">
    <source>
        <dbReference type="ARBA" id="ARBA00022833"/>
    </source>
</evidence>
<dbReference type="FunFam" id="2.110.10.10:FF:000005">
    <property type="entry name" value="Stromelysin-3 preproprotein"/>
    <property type="match status" value="1"/>
</dbReference>
<dbReference type="SUPFAM" id="SSF47090">
    <property type="entry name" value="PGBD-like"/>
    <property type="match status" value="1"/>
</dbReference>
<dbReference type="Gene3D" id="2.110.10.10">
    <property type="entry name" value="Hemopexin-like domain"/>
    <property type="match status" value="1"/>
</dbReference>
<evidence type="ECO:0000256" key="8">
    <source>
        <dbReference type="ARBA" id="ARBA00023049"/>
    </source>
</evidence>
<feature type="binding site" evidence="12">
    <location>
        <position position="203"/>
    </location>
    <ligand>
        <name>Ca(2+)</name>
        <dbReference type="ChEBI" id="CHEBI:29108"/>
        <label>3</label>
    </ligand>
</feature>
<reference evidence="16" key="1">
    <citation type="submission" date="2021-10" db="EMBL/GenBank/DDBJ databases">
        <title>Tropical sea cucumber genome reveals ecological adaptation and Cuvierian tubules defense mechanism.</title>
        <authorList>
            <person name="Chen T."/>
        </authorList>
    </citation>
    <scope>NUCLEOTIDE SEQUENCE</scope>
    <source>
        <strain evidence="16">Nanhai2018</strain>
        <tissue evidence="16">Muscle</tissue>
    </source>
</reference>
<keyword evidence="2" id="KW-0645">Protease</keyword>
<feature type="binding site" evidence="12">
    <location>
        <position position="424"/>
    </location>
    <ligand>
        <name>Ca(2+)</name>
        <dbReference type="ChEBI" id="CHEBI:29108"/>
        <label>5</label>
    </ligand>
</feature>
<dbReference type="InterPro" id="IPR036365">
    <property type="entry name" value="PGBD-like_sf"/>
</dbReference>
<dbReference type="InterPro" id="IPR021158">
    <property type="entry name" value="Pept_M10A_Zn_BS"/>
</dbReference>
<keyword evidence="6" id="KW-0378">Hydrolase</keyword>
<feature type="repeat" description="Hemopexin" evidence="14">
    <location>
        <begin position="467"/>
        <end position="514"/>
    </location>
</feature>
<dbReference type="PANTHER" id="PTHR10201">
    <property type="entry name" value="MATRIX METALLOPROTEINASE"/>
    <property type="match status" value="1"/>
</dbReference>
<feature type="binding site" evidence="12">
    <location>
        <position position="195"/>
    </location>
    <ligand>
        <name>Zn(2+)</name>
        <dbReference type="ChEBI" id="CHEBI:29105"/>
        <label>1</label>
    </ligand>
</feature>
<keyword evidence="7 11" id="KW-0862">Zinc</keyword>
<dbReference type="PRINTS" id="PR00138">
    <property type="entry name" value="MATRIXIN"/>
</dbReference>
<dbReference type="EMBL" id="JAIZAY010000004">
    <property type="protein sequence ID" value="KAJ8043394.1"/>
    <property type="molecule type" value="Genomic_DNA"/>
</dbReference>
<sequence length="567" mass="64215">MEVLNHWIRRVCIVCVYFAYLSITDGNCKTIQEIARTNEDLEKTLDFMRKYAYVGEQMNSQVVNSYVDPAEFEETVRQMQRYMPNVEVTGVLDDATLAMMDNPRCGVPDPSGNGDETLGGRLRRYTHSGGMWPNNKPTITYRVVNTPLEMGLDDVRDAVRRAFDVWQKQIPRTFTEIFSGTADIMLSFGEYYHGDPYPFDGPSGTLAHAFGPYAYGTDPLEGDVHFDDAEFFTIRTPQATGINLFLVAAHEIGHSLGLGHSTDSSALMAPFYSGYQPNFQLPYDDVLGIQTLYDVGSRPPPEVTMRPTTTTEEAKTTELPLICQMSFDSIAFIRGEIFAFKDDRFWRVREPGSPLSPPDGYLSATFFKDLPSGVQAAYERHFDQKILFFKGKEYWVYDGLNPLPGYPRPIANMSEMLPGNLQAALSYDEFNKLYLFKRGRVYRYDEFLKEVDAGFPYPINSVFPGVPKGIDAAFRLNDGMTYFVKGKFYWRYNDLTRKVDDGYPRPFVADFFGCNPDLYPFKGVNNTDYDAFGMDTDEDGNNGGNILQFSLVFHAILLILISAIVPS</sequence>
<evidence type="ECO:0000313" key="16">
    <source>
        <dbReference type="EMBL" id="KAJ8043394.1"/>
    </source>
</evidence>
<dbReference type="Gene3D" id="3.40.390.10">
    <property type="entry name" value="Collagenase (Catalytic Domain)"/>
    <property type="match status" value="1"/>
</dbReference>
<evidence type="ECO:0000256" key="6">
    <source>
        <dbReference type="ARBA" id="ARBA00022801"/>
    </source>
</evidence>
<dbReference type="GO" id="GO:0005615">
    <property type="term" value="C:extracellular space"/>
    <property type="evidence" value="ECO:0007669"/>
    <property type="project" value="TreeGrafter"/>
</dbReference>
<feature type="binding site" evidence="12">
    <location>
        <position position="208"/>
    </location>
    <ligand>
        <name>Zn(2+)</name>
        <dbReference type="ChEBI" id="CHEBI:29105"/>
        <label>1</label>
    </ligand>
</feature>
<dbReference type="GO" id="GO:0008270">
    <property type="term" value="F:zinc ion binding"/>
    <property type="evidence" value="ECO:0007669"/>
    <property type="project" value="InterPro"/>
</dbReference>
<feature type="binding site" evidence="12">
    <location>
        <position position="230"/>
    </location>
    <ligand>
        <name>Ca(2+)</name>
        <dbReference type="ChEBI" id="CHEBI:29108"/>
        <label>1</label>
    </ligand>
</feature>
<dbReference type="InterPro" id="IPR001818">
    <property type="entry name" value="Pept_M10_metallopeptidase"/>
</dbReference>
<evidence type="ECO:0000256" key="12">
    <source>
        <dbReference type="PIRSR" id="PIRSR621190-2"/>
    </source>
</evidence>
<dbReference type="GO" id="GO:0030198">
    <property type="term" value="P:extracellular matrix organization"/>
    <property type="evidence" value="ECO:0007669"/>
    <property type="project" value="TreeGrafter"/>
</dbReference>
<evidence type="ECO:0000256" key="13">
    <source>
        <dbReference type="PIRSR" id="PIRSR621190-4"/>
    </source>
</evidence>
<feature type="binding site" evidence="11">
    <location>
        <position position="254"/>
    </location>
    <ligand>
        <name>Zn(2+)</name>
        <dbReference type="ChEBI" id="CHEBI:29105"/>
        <label>2</label>
        <note>catalytic</note>
    </ligand>
</feature>
<dbReference type="GO" id="GO:0006508">
    <property type="term" value="P:proteolysis"/>
    <property type="evidence" value="ECO:0007669"/>
    <property type="project" value="UniProtKB-KW"/>
</dbReference>
<feature type="binding site" evidence="12">
    <location>
        <position position="200"/>
    </location>
    <ligand>
        <name>Ca(2+)</name>
        <dbReference type="ChEBI" id="CHEBI:29108"/>
        <label>3</label>
    </ligand>
</feature>